<dbReference type="EMBL" id="JBGBPQ010000006">
    <property type="protein sequence ID" value="KAL1522464.1"/>
    <property type="molecule type" value="Genomic_DNA"/>
</dbReference>
<keyword evidence="3" id="KW-1185">Reference proteome</keyword>
<dbReference type="Proteomes" id="UP001515480">
    <property type="component" value="Unassembled WGS sequence"/>
</dbReference>
<reference evidence="2 3" key="1">
    <citation type="journal article" date="2024" name="Science">
        <title>Giant polyketide synthase enzymes in the biosynthesis of giant marine polyether toxins.</title>
        <authorList>
            <person name="Fallon T.R."/>
            <person name="Shende V.V."/>
            <person name="Wierzbicki I.H."/>
            <person name="Pendleton A.L."/>
            <person name="Watervoot N.F."/>
            <person name="Auber R.P."/>
            <person name="Gonzalez D.J."/>
            <person name="Wisecaver J.H."/>
            <person name="Moore B.S."/>
        </authorList>
    </citation>
    <scope>NUCLEOTIDE SEQUENCE [LARGE SCALE GENOMIC DNA]</scope>
    <source>
        <strain evidence="2 3">12B1</strain>
    </source>
</reference>
<protein>
    <submittedName>
        <fullName evidence="2">Uncharacterized protein</fullName>
    </submittedName>
</protein>
<sequence>MMVEFEDAIKYRVALSNCVCENEGLHHVSLSPVAHIEMTDTTTAIATAAPKPSIDTSRVDKQELDSDLSTPAPHFQRKTFKSLGTPTVQATQLAKDHIDLSPEDVLSAAIQRRKELEEKGEIDWARQFTSGANEGEVVKVADGEHDKASARCRKILPAGAVQIRWAADVEYDEQETYVWSILKPSGFNKDVHLGWRFSADELKRIMQSAQQKPARSFSQHGKREGASEASNSRKYRKKS</sequence>
<proteinExistence type="predicted"/>
<comment type="caution">
    <text evidence="2">The sequence shown here is derived from an EMBL/GenBank/DDBJ whole genome shotgun (WGS) entry which is preliminary data.</text>
</comment>
<organism evidence="2 3">
    <name type="scientific">Prymnesium parvum</name>
    <name type="common">Toxic golden alga</name>
    <dbReference type="NCBI Taxonomy" id="97485"/>
    <lineage>
        <taxon>Eukaryota</taxon>
        <taxon>Haptista</taxon>
        <taxon>Haptophyta</taxon>
        <taxon>Prymnesiophyceae</taxon>
        <taxon>Prymnesiales</taxon>
        <taxon>Prymnesiaceae</taxon>
        <taxon>Prymnesium</taxon>
    </lineage>
</organism>
<feature type="compositionally biased region" description="Polar residues" evidence="1">
    <location>
        <begin position="207"/>
        <end position="219"/>
    </location>
</feature>
<accession>A0AB34JKK4</accession>
<feature type="region of interest" description="Disordered" evidence="1">
    <location>
        <begin position="206"/>
        <end position="239"/>
    </location>
</feature>
<gene>
    <name evidence="2" type="ORF">AB1Y20_017452</name>
</gene>
<name>A0AB34JKK4_PRYPA</name>
<evidence type="ECO:0000313" key="2">
    <source>
        <dbReference type="EMBL" id="KAL1522464.1"/>
    </source>
</evidence>
<dbReference type="AlphaFoldDB" id="A0AB34JKK4"/>
<evidence type="ECO:0000256" key="1">
    <source>
        <dbReference type="SAM" id="MobiDB-lite"/>
    </source>
</evidence>
<evidence type="ECO:0000313" key="3">
    <source>
        <dbReference type="Proteomes" id="UP001515480"/>
    </source>
</evidence>